<accession>A0A382A225</accession>
<dbReference type="InterPro" id="IPR036065">
    <property type="entry name" value="BolA-like_sf"/>
</dbReference>
<proteinExistence type="predicted"/>
<name>A0A382A225_9ZZZZ</name>
<evidence type="ECO:0000313" key="1">
    <source>
        <dbReference type="EMBL" id="SVA95439.1"/>
    </source>
</evidence>
<organism evidence="1">
    <name type="scientific">marine metagenome</name>
    <dbReference type="NCBI Taxonomy" id="408172"/>
    <lineage>
        <taxon>unclassified sequences</taxon>
        <taxon>metagenomes</taxon>
        <taxon>ecological metagenomes</taxon>
    </lineage>
</organism>
<dbReference type="EMBL" id="UINC01023554">
    <property type="protein sequence ID" value="SVA95439.1"/>
    <property type="molecule type" value="Genomic_DNA"/>
</dbReference>
<evidence type="ECO:0008006" key="2">
    <source>
        <dbReference type="Google" id="ProtNLM"/>
    </source>
</evidence>
<sequence length="86" mass="10055">MEINSLIKILKEKLTKEIKISNIEIEDKSFLHKKHKNFSKDKFHIKLIIESSELKKIGSIEANRKIHGILRDEIGRSIHSLQIIII</sequence>
<protein>
    <recommendedName>
        <fullName evidence="2">BolA family transcriptional regulator</fullName>
    </recommendedName>
</protein>
<dbReference type="Pfam" id="PF01722">
    <property type="entry name" value="BolA"/>
    <property type="match status" value="1"/>
</dbReference>
<reference evidence="1" key="1">
    <citation type="submission" date="2018-05" db="EMBL/GenBank/DDBJ databases">
        <authorList>
            <person name="Lanie J.A."/>
            <person name="Ng W.-L."/>
            <person name="Kazmierczak K.M."/>
            <person name="Andrzejewski T.M."/>
            <person name="Davidsen T.M."/>
            <person name="Wayne K.J."/>
            <person name="Tettelin H."/>
            <person name="Glass J.I."/>
            <person name="Rusch D."/>
            <person name="Podicherti R."/>
            <person name="Tsui H.-C.T."/>
            <person name="Winkler M.E."/>
        </authorList>
    </citation>
    <scope>NUCLEOTIDE SEQUENCE</scope>
</reference>
<dbReference type="SUPFAM" id="SSF82657">
    <property type="entry name" value="BolA-like"/>
    <property type="match status" value="1"/>
</dbReference>
<dbReference type="AlphaFoldDB" id="A0A382A225"/>
<dbReference type="Gene3D" id="3.30.300.90">
    <property type="entry name" value="BolA-like"/>
    <property type="match status" value="1"/>
</dbReference>
<dbReference type="PIRSF" id="PIRSF003113">
    <property type="entry name" value="BolA"/>
    <property type="match status" value="1"/>
</dbReference>
<gene>
    <name evidence="1" type="ORF">METZ01_LOCUS148293</name>
</gene>
<dbReference type="InterPro" id="IPR002634">
    <property type="entry name" value="BolA"/>
</dbReference>